<dbReference type="PANTHER" id="PTHR43130:SF3">
    <property type="entry name" value="HTH-TYPE TRANSCRIPTIONAL REGULATOR RV1931C"/>
    <property type="match status" value="1"/>
</dbReference>
<dbReference type="InterPro" id="IPR002818">
    <property type="entry name" value="DJ-1/PfpI"/>
</dbReference>
<keyword evidence="3" id="KW-1185">Reference proteome</keyword>
<dbReference type="InterPro" id="IPR029062">
    <property type="entry name" value="Class_I_gatase-like"/>
</dbReference>
<comment type="caution">
    <text evidence="2">The sequence shown here is derived from an EMBL/GenBank/DDBJ whole genome shotgun (WGS) entry which is preliminary data.</text>
</comment>
<dbReference type="GO" id="GO:0016740">
    <property type="term" value="F:transferase activity"/>
    <property type="evidence" value="ECO:0007669"/>
    <property type="project" value="UniProtKB-KW"/>
</dbReference>
<reference evidence="2 3" key="1">
    <citation type="submission" date="2020-04" db="EMBL/GenBank/DDBJ databases">
        <title>Flammeovirgaceae bacterium KN852 isolated from deep sea.</title>
        <authorList>
            <person name="Zhang D.-C."/>
        </authorList>
    </citation>
    <scope>NUCLEOTIDE SEQUENCE [LARGE SCALE GENOMIC DNA]</scope>
    <source>
        <strain evidence="2 3">KN852</strain>
    </source>
</reference>
<feature type="domain" description="DJ-1/PfpI" evidence="1">
    <location>
        <begin position="41"/>
        <end position="202"/>
    </location>
</feature>
<dbReference type="EMBL" id="JABBNU010000001">
    <property type="protein sequence ID" value="NMM46937.1"/>
    <property type="molecule type" value="Genomic_DNA"/>
</dbReference>
<name>A0A848IRF7_9BACT</name>
<keyword evidence="2" id="KW-0315">Glutamine amidotransferase</keyword>
<evidence type="ECO:0000259" key="1">
    <source>
        <dbReference type="Pfam" id="PF01965"/>
    </source>
</evidence>
<evidence type="ECO:0000313" key="2">
    <source>
        <dbReference type="EMBL" id="NMM46937.1"/>
    </source>
</evidence>
<dbReference type="RefSeq" id="WP_169677558.1">
    <property type="nucleotide sequence ID" value="NZ_JABBNU010000001.1"/>
</dbReference>
<accession>A0A848IRF7</accession>
<proteinExistence type="predicted"/>
<keyword evidence="2" id="KW-0808">Transferase</keyword>
<sequence>MKNLYTLLIAFILFSCGKQENISETRSKEPQSISKDTLIVEIFVSDRTFNTELIAPMDIFQHTVYHTNPVMKVRLVGEKQGVMKTFEGLKITPDQYFEDNIITPDILVIPSAAGHLSLNAKNQKTIDYIKKQSNTAKYTLTLCDGAFLAAEAGLLNNKTVTTFPSDIKLFRERYPEIECLDTVSFVHDNNIITSVGGVKSYDAALYLCEILFGAEKAKNIASGLVINWNKDDIPHIIKGDSLITQL</sequence>
<organism evidence="2 3">
    <name type="scientific">Marinigracilibium pacificum</name>
    <dbReference type="NCBI Taxonomy" id="2729599"/>
    <lineage>
        <taxon>Bacteria</taxon>
        <taxon>Pseudomonadati</taxon>
        <taxon>Bacteroidota</taxon>
        <taxon>Cytophagia</taxon>
        <taxon>Cytophagales</taxon>
        <taxon>Flammeovirgaceae</taxon>
        <taxon>Marinigracilibium</taxon>
    </lineage>
</organism>
<gene>
    <name evidence="2" type="ORF">HH304_00895</name>
</gene>
<dbReference type="Pfam" id="PF01965">
    <property type="entry name" value="DJ-1_PfpI"/>
    <property type="match status" value="1"/>
</dbReference>
<dbReference type="Gene3D" id="3.40.50.880">
    <property type="match status" value="1"/>
</dbReference>
<dbReference type="PROSITE" id="PS51257">
    <property type="entry name" value="PROKAR_LIPOPROTEIN"/>
    <property type="match status" value="1"/>
</dbReference>
<dbReference type="AlphaFoldDB" id="A0A848IRF7"/>
<evidence type="ECO:0000313" key="3">
    <source>
        <dbReference type="Proteomes" id="UP000559010"/>
    </source>
</evidence>
<dbReference type="InterPro" id="IPR052158">
    <property type="entry name" value="INH-QAR"/>
</dbReference>
<dbReference type="PANTHER" id="PTHR43130">
    <property type="entry name" value="ARAC-FAMILY TRANSCRIPTIONAL REGULATOR"/>
    <property type="match status" value="1"/>
</dbReference>
<dbReference type="Proteomes" id="UP000559010">
    <property type="component" value="Unassembled WGS sequence"/>
</dbReference>
<protein>
    <submittedName>
        <fullName evidence="2">Glutamine amidotransferase</fullName>
    </submittedName>
</protein>
<dbReference type="SUPFAM" id="SSF52317">
    <property type="entry name" value="Class I glutamine amidotransferase-like"/>
    <property type="match status" value="1"/>
</dbReference>